<dbReference type="InterPro" id="IPR050534">
    <property type="entry name" value="Coronavir_polyprotein_1ab"/>
</dbReference>
<feature type="domain" description="TrwC relaxase" evidence="2">
    <location>
        <begin position="28"/>
        <end position="320"/>
    </location>
</feature>
<dbReference type="PANTHER" id="PTHR43788">
    <property type="entry name" value="DNA2/NAM7 HELICASE FAMILY MEMBER"/>
    <property type="match status" value="1"/>
</dbReference>
<dbReference type="CDD" id="cd18809">
    <property type="entry name" value="SF1_C_RecD"/>
    <property type="match status" value="1"/>
</dbReference>
<dbReference type="Gene3D" id="2.30.30.940">
    <property type="match status" value="1"/>
</dbReference>
<dbReference type="SUPFAM" id="SSF52540">
    <property type="entry name" value="P-loop containing nucleoside triphosphate hydrolases"/>
    <property type="match status" value="2"/>
</dbReference>
<dbReference type="Gene3D" id="3.40.50.300">
    <property type="entry name" value="P-loop containing nucleotide triphosphate hydrolases"/>
    <property type="match status" value="2"/>
</dbReference>
<accession>A0A7I9Z8U9</accession>
<dbReference type="SUPFAM" id="SSF55464">
    <property type="entry name" value="Origin of replication-binding domain, RBD-like"/>
    <property type="match status" value="1"/>
</dbReference>
<dbReference type="InterPro" id="IPR027417">
    <property type="entry name" value="P-loop_NTPase"/>
</dbReference>
<comment type="caution">
    <text evidence="3">The sequence shown here is derived from an EMBL/GenBank/DDBJ whole genome shotgun (WGS) entry which is preliminary data.</text>
</comment>
<reference evidence="3 4" key="1">
    <citation type="journal article" date="2019" name="Emerg. Microbes Infect.">
        <title>Comprehensive subspecies identification of 175 nontuberculous mycobacteria species based on 7547 genomic profiles.</title>
        <authorList>
            <person name="Matsumoto Y."/>
            <person name="Kinjo T."/>
            <person name="Motooka D."/>
            <person name="Nabeya D."/>
            <person name="Jung N."/>
            <person name="Uechi K."/>
            <person name="Horii T."/>
            <person name="Iida T."/>
            <person name="Fujita J."/>
            <person name="Nakamura S."/>
        </authorList>
    </citation>
    <scope>NUCLEOTIDE SEQUENCE [LARGE SCALE GENOMIC DNA]</scope>
    <source>
        <strain evidence="3 4">JCM 30726</strain>
    </source>
</reference>
<dbReference type="Pfam" id="PF13604">
    <property type="entry name" value="AAA_30"/>
    <property type="match status" value="1"/>
</dbReference>
<dbReference type="NCBIfam" id="NF041492">
    <property type="entry name" value="MobF"/>
    <property type="match status" value="1"/>
</dbReference>
<dbReference type="Pfam" id="PF08751">
    <property type="entry name" value="TrwC"/>
    <property type="match status" value="1"/>
</dbReference>
<organism evidence="3 4">
    <name type="scientific">Mycobacterium timonense</name>
    <dbReference type="NCBI Taxonomy" id="701043"/>
    <lineage>
        <taxon>Bacteria</taxon>
        <taxon>Bacillati</taxon>
        <taxon>Actinomycetota</taxon>
        <taxon>Actinomycetes</taxon>
        <taxon>Mycobacteriales</taxon>
        <taxon>Mycobacteriaceae</taxon>
        <taxon>Mycobacterium</taxon>
        <taxon>Mycobacterium avium complex (MAC)</taxon>
    </lineage>
</organism>
<dbReference type="Proteomes" id="UP000465301">
    <property type="component" value="Unassembled WGS sequence"/>
</dbReference>
<name>A0A7I9Z8U9_9MYCO</name>
<feature type="compositionally biased region" description="Basic and acidic residues" evidence="1">
    <location>
        <begin position="887"/>
        <end position="927"/>
    </location>
</feature>
<dbReference type="AlphaFoldDB" id="A0A7I9Z8U9"/>
<dbReference type="EMBL" id="BLLA01000001">
    <property type="protein sequence ID" value="GFG97353.1"/>
    <property type="molecule type" value="Genomic_DNA"/>
</dbReference>
<dbReference type="RefSeq" id="WP_163711501.1">
    <property type="nucleotide sequence ID" value="NZ_BLLA01000001.1"/>
</dbReference>
<gene>
    <name evidence="3" type="ORF">MTIM_32320</name>
</gene>
<protein>
    <submittedName>
        <fullName evidence="3">TraA/ATP-dependent exoDNAse/relaxase</fullName>
    </submittedName>
</protein>
<feature type="region of interest" description="Disordered" evidence="1">
    <location>
        <begin position="887"/>
        <end position="933"/>
    </location>
</feature>
<evidence type="ECO:0000259" key="2">
    <source>
        <dbReference type="Pfam" id="PF08751"/>
    </source>
</evidence>
<evidence type="ECO:0000256" key="1">
    <source>
        <dbReference type="SAM" id="MobiDB-lite"/>
    </source>
</evidence>
<dbReference type="InterPro" id="IPR014862">
    <property type="entry name" value="TrwC"/>
</dbReference>
<evidence type="ECO:0000313" key="3">
    <source>
        <dbReference type="EMBL" id="GFG97353.1"/>
    </source>
</evidence>
<sequence>MLTISKLKRWSINYYIDTAAIASRATADLQRANGGLGEYYSEHETRTPVWLCAGDPHTAARLVGLTDAQRAGGEANAGVVARWLDDGVAPNAVRGRAFGARGVHGFDLTFAAPKSVSLVRALRGDDVAQKAIAAAHTAALAEAMEYLAVHAGYTRVHNRVTGDKDLVRLPGLVAVAYQHETSRCGDPHLHTHVIVPNRQARADGALVSIDGTSLYHEARAAGVIYQATLRRELHQSLAIEWAPVDPATGMAEMAGVTRDSIVAWSRRSSQLREWAAHNLVSVDGAPSAAQLAAAQKATRPAKPEELALSQLQEQWRADARGLAVDRAAIEQARAARRAAGRTAFNGPRLAAAAEKIDKAVFTRADLVEIVGAQLPIDGEQPPRAAVEAAVDEIGMRLTAPRAAHEREGHERFTLARILAEEAAVLDLVDAQNPRATLWVRDDDTAGLSQDQKTAVENIGSSPWLVQPLSAPAGAGKTTSLRALVSAAHHRYGAKVLVLAPTGQAVDVAIRERAGDDGMTIANALHSLRDGTLELKPNTLVVVDEAGMVGTDDLRHLLTATTQAGVKTVLVGDANQLAPVKARGGMFAQLCTDLPWTQELSEVWRMTDPAERHASLALRDGEPKAIRDAVDWYRKHERLHSGDAITMAADALAAYTADTELGRDALLVCDTTEMVDVLNLRIHNDRIESDAATVTVARGQQVAVGDVIISRRNDPTIEFHHSTPNAESLPSVRNGNRWRVAGIDTKRNLVGAERIADGARVLFDQDYCREHVSLGYAVTVHSAQGVTADASLAVLREDTSRNLLYVAMTRGRNANHAHVYERSTEASEFSHEQPAGTHVTQRGDSHEATTLIHRILANDEPAITAHDYASLVHDEALSDRVRSLLERRATGTERRRENHQAWKTARQEHDSIAKAQERHISRSQDRSSDYGLEF</sequence>
<proteinExistence type="predicted"/>
<keyword evidence="4" id="KW-1185">Reference proteome</keyword>
<evidence type="ECO:0000313" key="4">
    <source>
        <dbReference type="Proteomes" id="UP000465301"/>
    </source>
</evidence>